<evidence type="ECO:0000313" key="2">
    <source>
        <dbReference type="EMBL" id="MYD89900.1"/>
    </source>
</evidence>
<dbReference type="PANTHER" id="PTHR30595:SF6">
    <property type="entry name" value="SCHLAFEN ALBA-2 DOMAIN-CONTAINING PROTEIN"/>
    <property type="match status" value="1"/>
</dbReference>
<dbReference type="Pfam" id="PF04326">
    <property type="entry name" value="SLFN_AlbA_2"/>
    <property type="match status" value="1"/>
</dbReference>
<gene>
    <name evidence="2" type="ORF">F4Y08_06110</name>
</gene>
<dbReference type="Pfam" id="PF13749">
    <property type="entry name" value="HATPase_c_4"/>
    <property type="match status" value="1"/>
</dbReference>
<accession>A0A6B1DQL5</accession>
<proteinExistence type="predicted"/>
<reference evidence="2" key="1">
    <citation type="submission" date="2019-09" db="EMBL/GenBank/DDBJ databases">
        <title>Characterisation of the sponge microbiome using genome-centric metagenomics.</title>
        <authorList>
            <person name="Engelberts J.P."/>
            <person name="Robbins S.J."/>
            <person name="De Goeij J.M."/>
            <person name="Aranda M."/>
            <person name="Bell S.C."/>
            <person name="Webster N.S."/>
        </authorList>
    </citation>
    <scope>NUCLEOTIDE SEQUENCE</scope>
    <source>
        <strain evidence="2">SB0662_bin_9</strain>
    </source>
</reference>
<dbReference type="Gene3D" id="3.30.950.30">
    <property type="entry name" value="Schlafen, AAA domain"/>
    <property type="match status" value="1"/>
</dbReference>
<dbReference type="Gene3D" id="3.30.565.60">
    <property type="match status" value="1"/>
</dbReference>
<comment type="caution">
    <text evidence="2">The sequence shown here is derived from an EMBL/GenBank/DDBJ whole genome shotgun (WGS) entry which is preliminary data.</text>
</comment>
<dbReference type="AlphaFoldDB" id="A0A6B1DQL5"/>
<dbReference type="InterPro" id="IPR038461">
    <property type="entry name" value="Schlafen_AlbA_2_dom_sf"/>
</dbReference>
<organism evidence="2">
    <name type="scientific">Caldilineaceae bacterium SB0662_bin_9</name>
    <dbReference type="NCBI Taxonomy" id="2605258"/>
    <lineage>
        <taxon>Bacteria</taxon>
        <taxon>Bacillati</taxon>
        <taxon>Chloroflexota</taxon>
        <taxon>Caldilineae</taxon>
        <taxon>Caldilineales</taxon>
        <taxon>Caldilineaceae</taxon>
    </lineage>
</organism>
<dbReference type="EMBL" id="VXPY01000037">
    <property type="protein sequence ID" value="MYD89900.1"/>
    <property type="molecule type" value="Genomic_DNA"/>
</dbReference>
<dbReference type="InterPro" id="IPR007421">
    <property type="entry name" value="Schlafen_AlbA_2_dom"/>
</dbReference>
<dbReference type="PANTHER" id="PTHR30595">
    <property type="entry name" value="GLPR-RELATED TRANSCRIPTIONAL REPRESSOR"/>
    <property type="match status" value="1"/>
</dbReference>
<feature type="domain" description="Schlafen AlbA-2" evidence="1">
    <location>
        <begin position="15"/>
        <end position="126"/>
    </location>
</feature>
<sequence>MLTEQELHVLWREGESFRVEFKERLVSEPIREAICAFANDLPGSGQTGVVMIGVRDNGDVAGMEITDELLRTLTDMKTDGNILPLPSMTVGKRVLQGREIAVIAVEPSDSPPVKYRGQTFVRIGPRRGIATPQDERILIEKRRYGNRPFDLQPIHGTTLSDLDLNRFQTDYLPRAIAPEVLEANDRELPQQLAGSKMIFSADVAEATVLGMLVLGNNPSESLPGAYVQFLRIVGTEMADDVVDEEEIRGTVTEVIGRLESKLQSHNRTAVDFATRSVERRSHEYPLSALQQIVRNAIMHRTYEESNAPVKVVWFSDRIEVSSPGGVYGAVTPENLGEGGVTDYRNPNLAEAMKVLGFVQRFGAGIPLARRALEIAGQPPPEFQAMPTYVIATVHRGNLST</sequence>
<dbReference type="InterPro" id="IPR038475">
    <property type="entry name" value="RecG_C_sf"/>
</dbReference>
<protein>
    <submittedName>
        <fullName evidence="2">Transcriptional regulator</fullName>
    </submittedName>
</protein>
<name>A0A6B1DQL5_9CHLR</name>
<evidence type="ECO:0000259" key="1">
    <source>
        <dbReference type="Pfam" id="PF04326"/>
    </source>
</evidence>